<dbReference type="GO" id="GO:0000139">
    <property type="term" value="C:Golgi membrane"/>
    <property type="evidence" value="ECO:0007669"/>
    <property type="project" value="TreeGrafter"/>
</dbReference>
<evidence type="ECO:0000256" key="7">
    <source>
        <dbReference type="ARBA" id="ARBA00023136"/>
    </source>
</evidence>
<comment type="subcellular location">
    <subcellularLocation>
        <location evidence="1">Endoplasmic reticulum membrane</location>
        <topology evidence="1">Multi-pass membrane protein</topology>
    </subcellularLocation>
</comment>
<dbReference type="eggNOG" id="KOG1580">
    <property type="taxonomic scope" value="Eukaryota"/>
</dbReference>
<keyword evidence="3" id="KW-0813">Transport</keyword>
<dbReference type="GO" id="GO:0005459">
    <property type="term" value="F:UDP-galactose transmembrane transporter activity"/>
    <property type="evidence" value="ECO:0007669"/>
    <property type="project" value="TreeGrafter"/>
</dbReference>
<dbReference type="KEGG" id="pti:PHATRDRAFT_42638"/>
<evidence type="ECO:0000256" key="5">
    <source>
        <dbReference type="ARBA" id="ARBA00022824"/>
    </source>
</evidence>
<evidence type="ECO:0000256" key="4">
    <source>
        <dbReference type="ARBA" id="ARBA00022692"/>
    </source>
</evidence>
<reference evidence="10 11" key="1">
    <citation type="journal article" date="2008" name="Nature">
        <title>The Phaeodactylum genome reveals the evolutionary history of diatom genomes.</title>
        <authorList>
            <person name="Bowler C."/>
            <person name="Allen A.E."/>
            <person name="Badger J.H."/>
            <person name="Grimwood J."/>
            <person name="Jabbari K."/>
            <person name="Kuo A."/>
            <person name="Maheswari U."/>
            <person name="Martens C."/>
            <person name="Maumus F."/>
            <person name="Otillar R.P."/>
            <person name="Rayko E."/>
            <person name="Salamov A."/>
            <person name="Vandepoele K."/>
            <person name="Beszteri B."/>
            <person name="Gruber A."/>
            <person name="Heijde M."/>
            <person name="Katinka M."/>
            <person name="Mock T."/>
            <person name="Valentin K."/>
            <person name="Verret F."/>
            <person name="Berges J.A."/>
            <person name="Brownlee C."/>
            <person name="Cadoret J.P."/>
            <person name="Chiovitti A."/>
            <person name="Choi C.J."/>
            <person name="Coesel S."/>
            <person name="De Martino A."/>
            <person name="Detter J.C."/>
            <person name="Durkin C."/>
            <person name="Falciatore A."/>
            <person name="Fournet J."/>
            <person name="Haruta M."/>
            <person name="Huysman M.J."/>
            <person name="Jenkins B.D."/>
            <person name="Jiroutova K."/>
            <person name="Jorgensen R.E."/>
            <person name="Joubert Y."/>
            <person name="Kaplan A."/>
            <person name="Kroger N."/>
            <person name="Kroth P.G."/>
            <person name="La Roche J."/>
            <person name="Lindquist E."/>
            <person name="Lommer M."/>
            <person name="Martin-Jezequel V."/>
            <person name="Lopez P.J."/>
            <person name="Lucas S."/>
            <person name="Mangogna M."/>
            <person name="McGinnis K."/>
            <person name="Medlin L.K."/>
            <person name="Montsant A."/>
            <person name="Oudot-Le Secq M.P."/>
            <person name="Napoli C."/>
            <person name="Obornik M."/>
            <person name="Parker M.S."/>
            <person name="Petit J.L."/>
            <person name="Porcel B.M."/>
            <person name="Poulsen N."/>
            <person name="Robison M."/>
            <person name="Rychlewski L."/>
            <person name="Rynearson T.A."/>
            <person name="Schmutz J."/>
            <person name="Shapiro H."/>
            <person name="Siaut M."/>
            <person name="Stanley M."/>
            <person name="Sussman M.R."/>
            <person name="Taylor A.R."/>
            <person name="Vardi A."/>
            <person name="von Dassow P."/>
            <person name="Vyverman W."/>
            <person name="Willis A."/>
            <person name="Wyrwicz L.S."/>
            <person name="Rokhsar D.S."/>
            <person name="Weissenbach J."/>
            <person name="Armbrust E.V."/>
            <person name="Green B.R."/>
            <person name="Van de Peer Y."/>
            <person name="Grigoriev I.V."/>
        </authorList>
    </citation>
    <scope>NUCLEOTIDE SEQUENCE [LARGE SCALE GENOMIC DNA]</scope>
    <source>
        <strain evidence="10 11">CCAP 1055/1</strain>
    </source>
</reference>
<dbReference type="RefSeq" id="XP_002176626.1">
    <property type="nucleotide sequence ID" value="XM_002176590.1"/>
</dbReference>
<feature type="transmembrane region" description="Helical" evidence="9">
    <location>
        <begin position="302"/>
        <end position="322"/>
    </location>
</feature>
<name>B7FP10_PHATC</name>
<keyword evidence="11" id="KW-1185">Reference proteome</keyword>
<dbReference type="EMBL" id="CM000605">
    <property type="protein sequence ID" value="EEC51089.1"/>
    <property type="molecule type" value="Genomic_DNA"/>
</dbReference>
<dbReference type="PaxDb" id="2850-Phatr42638"/>
<keyword evidence="5" id="KW-0256">Endoplasmic reticulum</keyword>
<evidence type="ECO:0000256" key="2">
    <source>
        <dbReference type="ARBA" id="ARBA00010694"/>
    </source>
</evidence>
<feature type="transmembrane region" description="Helical" evidence="9">
    <location>
        <begin position="265"/>
        <end position="282"/>
    </location>
</feature>
<proteinExistence type="inferred from homology"/>
<feature type="compositionally biased region" description="Pro residues" evidence="8">
    <location>
        <begin position="1"/>
        <end position="10"/>
    </location>
</feature>
<dbReference type="GeneID" id="7196306"/>
<dbReference type="PANTHER" id="PTHR10778:SF10">
    <property type="entry name" value="SOLUTE CARRIER FAMILY 35 MEMBER B1"/>
    <property type="match status" value="1"/>
</dbReference>
<dbReference type="SUPFAM" id="SSF103481">
    <property type="entry name" value="Multidrug resistance efflux transporter EmrE"/>
    <property type="match status" value="1"/>
</dbReference>
<evidence type="ECO:0000256" key="8">
    <source>
        <dbReference type="SAM" id="MobiDB-lite"/>
    </source>
</evidence>
<protein>
    <submittedName>
        <fullName evidence="10">Uncharacterized protein</fullName>
    </submittedName>
</protein>
<evidence type="ECO:0000256" key="1">
    <source>
        <dbReference type="ARBA" id="ARBA00004477"/>
    </source>
</evidence>
<gene>
    <name evidence="10" type="ORF">PHATRDRAFT_42638</name>
</gene>
<evidence type="ECO:0000313" key="11">
    <source>
        <dbReference type="Proteomes" id="UP000000759"/>
    </source>
</evidence>
<evidence type="ECO:0000313" key="10">
    <source>
        <dbReference type="EMBL" id="EEC51089.1"/>
    </source>
</evidence>
<evidence type="ECO:0000256" key="9">
    <source>
        <dbReference type="SAM" id="Phobius"/>
    </source>
</evidence>
<sequence>MPEMPSPPPHVSVLTAGGAGQRRSTGSRDLATTLSSPPTVRTLTKSIPAVANDVTSAHAHSHPPPTQVQNPTTRDPPPPESLILEMEETEDDAVASTDVHDNPYAKAQSVSPFRDIPLSASTAARADESSFHAGHLLEHSKSHELFWLTVCFLGIMASFVCYGLLLEYTTSGDRELHELSFLFVTSGLYTLTAAAGRYVRDETPSTIPPARFAILGLTSMGSTFCSVRSLRYVIYPIQVLAKSCKPVPVMIMGAFMGKHYPLRKYINVVMIVAGVALFMGGGDGDNKKKSANQSEDEGSTAQLIGILLLFVSLCFDGGTGAYEDKLMSVHSVQPFDLMYNIQLGKTILAGVALLVLNQLHIFLQMVQDMGFLLVALGLSGALGQVFIFVTIAKFGALTCSIIGLARKVTTLVASIYFYGHVLNGVQFLGLCISVTAMVLNFWGKKGGGGHHAGGPSGAGAPLHADTETEKLVREDSGDAHVELTVAPQTSKELV</sequence>
<feature type="compositionally biased region" description="Polar residues" evidence="8">
    <location>
        <begin position="30"/>
        <end position="45"/>
    </location>
</feature>
<dbReference type="Pfam" id="PF08449">
    <property type="entry name" value="UAA"/>
    <property type="match status" value="1"/>
</dbReference>
<dbReference type="GO" id="GO:0005460">
    <property type="term" value="F:UDP-glucose transmembrane transporter activity"/>
    <property type="evidence" value="ECO:0007669"/>
    <property type="project" value="TreeGrafter"/>
</dbReference>
<feature type="transmembrane region" description="Helical" evidence="9">
    <location>
        <begin position="424"/>
        <end position="442"/>
    </location>
</feature>
<dbReference type="InParanoid" id="B7FP10"/>
<dbReference type="OrthoDB" id="78344at2759"/>
<dbReference type="AlphaFoldDB" id="B7FP10"/>
<feature type="region of interest" description="Disordered" evidence="8">
    <location>
        <begin position="1"/>
        <end position="81"/>
    </location>
</feature>
<reference evidence="11" key="2">
    <citation type="submission" date="2008-08" db="EMBL/GenBank/DDBJ databases">
        <authorList>
            <consortium name="Diatom Consortium"/>
            <person name="Grigoriev I."/>
            <person name="Grimwood J."/>
            <person name="Kuo A."/>
            <person name="Otillar R.P."/>
            <person name="Salamov A."/>
            <person name="Detter J.C."/>
            <person name="Lindquist E."/>
            <person name="Shapiro H."/>
            <person name="Lucas S."/>
            <person name="Glavina del Rio T."/>
            <person name="Pitluck S."/>
            <person name="Rokhsar D."/>
            <person name="Bowler C."/>
        </authorList>
    </citation>
    <scope>GENOME REANNOTATION</scope>
    <source>
        <strain evidence="11">CCAP 1055/1</strain>
    </source>
</reference>
<dbReference type="InterPro" id="IPR013657">
    <property type="entry name" value="SCL35B1-4/HUT1"/>
</dbReference>
<organism evidence="10 11">
    <name type="scientific">Phaeodactylum tricornutum (strain CCAP 1055/1)</name>
    <dbReference type="NCBI Taxonomy" id="556484"/>
    <lineage>
        <taxon>Eukaryota</taxon>
        <taxon>Sar</taxon>
        <taxon>Stramenopiles</taxon>
        <taxon>Ochrophyta</taxon>
        <taxon>Bacillariophyta</taxon>
        <taxon>Bacillariophyceae</taxon>
        <taxon>Bacillariophycidae</taxon>
        <taxon>Naviculales</taxon>
        <taxon>Phaeodactylaceae</taxon>
        <taxon>Phaeodactylum</taxon>
    </lineage>
</organism>
<keyword evidence="6 9" id="KW-1133">Transmembrane helix</keyword>
<dbReference type="PANTHER" id="PTHR10778">
    <property type="entry name" value="SOLUTE CARRIER FAMILY 35 MEMBER B"/>
    <property type="match status" value="1"/>
</dbReference>
<comment type="similarity">
    <text evidence="2">Belongs to the nucleotide-sugar transporter family. SLC35B subfamily.</text>
</comment>
<dbReference type="GO" id="GO:0005789">
    <property type="term" value="C:endoplasmic reticulum membrane"/>
    <property type="evidence" value="ECO:0007669"/>
    <property type="project" value="UniProtKB-SubCell"/>
</dbReference>
<accession>B7FP10</accession>
<keyword evidence="4 9" id="KW-0812">Transmembrane</keyword>
<evidence type="ECO:0000256" key="6">
    <source>
        <dbReference type="ARBA" id="ARBA00022989"/>
    </source>
</evidence>
<dbReference type="InterPro" id="IPR037185">
    <property type="entry name" value="EmrE-like"/>
</dbReference>
<keyword evidence="7 9" id="KW-0472">Membrane</keyword>
<feature type="transmembrane region" description="Helical" evidence="9">
    <location>
        <begin position="145"/>
        <end position="165"/>
    </location>
</feature>
<dbReference type="HOGENOM" id="CLU_544550_0_0_1"/>
<dbReference type="Proteomes" id="UP000000759">
    <property type="component" value="Chromosome 1"/>
</dbReference>
<feature type="transmembrane region" description="Helical" evidence="9">
    <location>
        <begin position="180"/>
        <end position="199"/>
    </location>
</feature>
<evidence type="ECO:0000256" key="3">
    <source>
        <dbReference type="ARBA" id="ARBA00022448"/>
    </source>
</evidence>
<feature type="transmembrane region" description="Helical" evidence="9">
    <location>
        <begin position="343"/>
        <end position="363"/>
    </location>
</feature>